<dbReference type="Pfam" id="PF00004">
    <property type="entry name" value="AAA"/>
    <property type="match status" value="1"/>
</dbReference>
<dbReference type="InterPro" id="IPR003960">
    <property type="entry name" value="ATPase_AAA_CS"/>
</dbReference>
<feature type="binding site" evidence="15">
    <location>
        <position position="480"/>
    </location>
    <ligand>
        <name>Zn(2+)</name>
        <dbReference type="ChEBI" id="CHEBI:29105"/>
        <note>catalytic</note>
    </ligand>
</feature>
<comment type="function">
    <text evidence="15">Acts as a processive, ATP-dependent zinc metallopeptidase for both cytoplasmic and membrane proteins. Plays a role in the quality control of integral membrane proteins.</text>
</comment>
<dbReference type="GO" id="GO:0004222">
    <property type="term" value="F:metalloendopeptidase activity"/>
    <property type="evidence" value="ECO:0007669"/>
    <property type="project" value="InterPro"/>
</dbReference>
<comment type="similarity">
    <text evidence="16">Belongs to the AAA ATPase family.</text>
</comment>
<dbReference type="EC" id="3.4.24.-" evidence="15"/>
<dbReference type="Gene3D" id="1.20.58.760">
    <property type="entry name" value="Peptidase M41"/>
    <property type="match status" value="1"/>
</dbReference>
<dbReference type="PANTHER" id="PTHR23076:SF113">
    <property type="entry name" value="ATP-DEPENDENT ZINC METALLOPROTEASE FTSH 1, CHLOROPLASTIC-RELATED"/>
    <property type="match status" value="1"/>
</dbReference>
<feature type="region of interest" description="Disordered" evidence="17">
    <location>
        <begin position="656"/>
        <end position="716"/>
    </location>
</feature>
<dbReference type="AlphaFoldDB" id="A0A943FWI0"/>
<dbReference type="InterPro" id="IPR041569">
    <property type="entry name" value="AAA_lid_3"/>
</dbReference>
<dbReference type="InterPro" id="IPR027417">
    <property type="entry name" value="P-loop_NTPase"/>
</dbReference>
<evidence type="ECO:0000256" key="7">
    <source>
        <dbReference type="ARBA" id="ARBA00022741"/>
    </source>
</evidence>
<dbReference type="Gene3D" id="3.40.50.300">
    <property type="entry name" value="P-loop containing nucleotide triphosphate hydrolases"/>
    <property type="match status" value="1"/>
</dbReference>
<keyword evidence="13 15" id="KW-0472">Membrane</keyword>
<evidence type="ECO:0000256" key="9">
    <source>
        <dbReference type="ARBA" id="ARBA00022833"/>
    </source>
</evidence>
<keyword evidence="8 15" id="KW-0378">Hydrolase</keyword>
<dbReference type="FunFam" id="1.20.58.760:FF:000001">
    <property type="entry name" value="ATP-dependent zinc metalloprotease FtsH"/>
    <property type="match status" value="1"/>
</dbReference>
<dbReference type="SUPFAM" id="SSF52540">
    <property type="entry name" value="P-loop containing nucleoside triphosphate hydrolases"/>
    <property type="match status" value="1"/>
</dbReference>
<evidence type="ECO:0000256" key="2">
    <source>
        <dbReference type="ARBA" id="ARBA00010044"/>
    </source>
</evidence>
<feature type="active site" evidence="15">
    <location>
        <position position="477"/>
    </location>
</feature>
<name>A0A943FWI0_9FIRM</name>
<dbReference type="SUPFAM" id="SSF140990">
    <property type="entry name" value="FtsH protease domain-like"/>
    <property type="match status" value="1"/>
</dbReference>
<feature type="binding site" evidence="15">
    <location>
        <position position="476"/>
    </location>
    <ligand>
        <name>Zn(2+)</name>
        <dbReference type="ChEBI" id="CHEBI:29105"/>
        <note>catalytic</note>
    </ligand>
</feature>
<feature type="domain" description="AAA+ ATPase" evidence="18">
    <location>
        <begin position="246"/>
        <end position="385"/>
    </location>
</feature>
<dbReference type="CDD" id="cd19501">
    <property type="entry name" value="RecA-like_FtsH"/>
    <property type="match status" value="1"/>
</dbReference>
<evidence type="ECO:0000313" key="20">
    <source>
        <dbReference type="Proteomes" id="UP000733372"/>
    </source>
</evidence>
<evidence type="ECO:0000256" key="10">
    <source>
        <dbReference type="ARBA" id="ARBA00022840"/>
    </source>
</evidence>
<comment type="subunit">
    <text evidence="15">Homohexamer.</text>
</comment>
<feature type="compositionally biased region" description="Basic and acidic residues" evidence="17">
    <location>
        <begin position="659"/>
        <end position="668"/>
    </location>
</feature>
<dbReference type="GO" id="GO:0030163">
    <property type="term" value="P:protein catabolic process"/>
    <property type="evidence" value="ECO:0007669"/>
    <property type="project" value="UniProtKB-UniRule"/>
</dbReference>
<gene>
    <name evidence="15 19" type="primary">ftsH</name>
    <name evidence="19" type="ORF">KHW66_02365</name>
</gene>
<keyword evidence="5 15" id="KW-0812">Transmembrane</keyword>
<dbReference type="NCBIfam" id="TIGR01241">
    <property type="entry name" value="FtsH_fam"/>
    <property type="match status" value="1"/>
</dbReference>
<dbReference type="GO" id="GO:0005886">
    <property type="term" value="C:plasma membrane"/>
    <property type="evidence" value="ECO:0007669"/>
    <property type="project" value="UniProtKB-SubCell"/>
</dbReference>
<dbReference type="EMBL" id="JAGZAM010000002">
    <property type="protein sequence ID" value="MBS5686935.1"/>
    <property type="molecule type" value="Genomic_DNA"/>
</dbReference>
<feature type="binding site" evidence="15">
    <location>
        <begin position="254"/>
        <end position="261"/>
    </location>
    <ligand>
        <name>ATP</name>
        <dbReference type="ChEBI" id="CHEBI:30616"/>
    </ligand>
</feature>
<protein>
    <recommendedName>
        <fullName evidence="15">ATP-dependent zinc metalloprotease FtsH</fullName>
        <ecNumber evidence="15">3.4.24.-</ecNumber>
    </recommendedName>
</protein>
<evidence type="ECO:0000256" key="16">
    <source>
        <dbReference type="RuleBase" id="RU003651"/>
    </source>
</evidence>
<comment type="caution">
    <text evidence="19">The sequence shown here is derived from an EMBL/GenBank/DDBJ whole genome shotgun (WGS) entry which is preliminary data.</text>
</comment>
<dbReference type="GO" id="GO:0016887">
    <property type="term" value="F:ATP hydrolysis activity"/>
    <property type="evidence" value="ECO:0007669"/>
    <property type="project" value="UniProtKB-UniRule"/>
</dbReference>
<keyword evidence="4 15" id="KW-0645">Protease</keyword>
<feature type="binding site" evidence="15">
    <location>
        <position position="552"/>
    </location>
    <ligand>
        <name>Zn(2+)</name>
        <dbReference type="ChEBI" id="CHEBI:29105"/>
        <note>catalytic</note>
    </ligand>
</feature>
<dbReference type="Gene3D" id="1.10.8.60">
    <property type="match status" value="1"/>
</dbReference>
<dbReference type="GO" id="GO:0006508">
    <property type="term" value="P:proteolysis"/>
    <property type="evidence" value="ECO:0007669"/>
    <property type="project" value="UniProtKB-KW"/>
</dbReference>
<dbReference type="FunFam" id="3.40.50.300:FF:000001">
    <property type="entry name" value="ATP-dependent zinc metalloprotease FtsH"/>
    <property type="match status" value="1"/>
</dbReference>
<dbReference type="GO" id="GO:0005524">
    <property type="term" value="F:ATP binding"/>
    <property type="evidence" value="ECO:0007669"/>
    <property type="project" value="UniProtKB-UniRule"/>
</dbReference>
<keyword evidence="10 15" id="KW-0067">ATP-binding</keyword>
<evidence type="ECO:0000256" key="8">
    <source>
        <dbReference type="ARBA" id="ARBA00022801"/>
    </source>
</evidence>
<feature type="compositionally biased region" description="Low complexity" evidence="17">
    <location>
        <begin position="674"/>
        <end position="705"/>
    </location>
</feature>
<dbReference type="InterPro" id="IPR003959">
    <property type="entry name" value="ATPase_AAA_core"/>
</dbReference>
<evidence type="ECO:0000313" key="19">
    <source>
        <dbReference type="EMBL" id="MBS5686935.1"/>
    </source>
</evidence>
<dbReference type="SMART" id="SM00382">
    <property type="entry name" value="AAA"/>
    <property type="match status" value="1"/>
</dbReference>
<evidence type="ECO:0000256" key="17">
    <source>
        <dbReference type="SAM" id="MobiDB-lite"/>
    </source>
</evidence>
<dbReference type="InterPro" id="IPR037219">
    <property type="entry name" value="Peptidase_M41-like"/>
</dbReference>
<comment type="similarity">
    <text evidence="2 15">In the C-terminal section; belongs to the peptidase M41 family.</text>
</comment>
<organism evidence="19 20">
    <name type="scientific">Faecalibacterium prausnitzii</name>
    <dbReference type="NCBI Taxonomy" id="853"/>
    <lineage>
        <taxon>Bacteria</taxon>
        <taxon>Bacillati</taxon>
        <taxon>Bacillota</taxon>
        <taxon>Clostridia</taxon>
        <taxon>Eubacteriales</taxon>
        <taxon>Oscillospiraceae</taxon>
        <taxon>Faecalibacterium</taxon>
    </lineage>
</organism>
<evidence type="ECO:0000256" key="11">
    <source>
        <dbReference type="ARBA" id="ARBA00022989"/>
    </source>
</evidence>
<dbReference type="Pfam" id="PF01434">
    <property type="entry name" value="Peptidase_M41"/>
    <property type="match status" value="1"/>
</dbReference>
<keyword evidence="7 15" id="KW-0547">Nucleotide-binding</keyword>
<keyword evidence="11 15" id="KW-1133">Transmembrane helix</keyword>
<dbReference type="InterPro" id="IPR003593">
    <property type="entry name" value="AAA+_ATPase"/>
</dbReference>
<dbReference type="Pfam" id="PF17862">
    <property type="entry name" value="AAA_lid_3"/>
    <property type="match status" value="1"/>
</dbReference>
<reference evidence="19" key="1">
    <citation type="submission" date="2021-02" db="EMBL/GenBank/DDBJ databases">
        <title>Infant gut strain persistence is associated with maternal origin, phylogeny, and functional potential including surface adhesion and iron acquisition.</title>
        <authorList>
            <person name="Lou Y.C."/>
        </authorList>
    </citation>
    <scope>NUCLEOTIDE SEQUENCE</scope>
    <source>
        <strain evidence="19">L3_101_367G1_dasL3_101_367G1_metabat.metabat.26</strain>
    </source>
</reference>
<dbReference type="GO" id="GO:0004176">
    <property type="term" value="F:ATP-dependent peptidase activity"/>
    <property type="evidence" value="ECO:0007669"/>
    <property type="project" value="InterPro"/>
</dbReference>
<evidence type="ECO:0000256" key="1">
    <source>
        <dbReference type="ARBA" id="ARBA00004370"/>
    </source>
</evidence>
<evidence type="ECO:0000256" key="13">
    <source>
        <dbReference type="ARBA" id="ARBA00023136"/>
    </source>
</evidence>
<evidence type="ECO:0000256" key="14">
    <source>
        <dbReference type="ARBA" id="ARBA00061570"/>
    </source>
</evidence>
<evidence type="ECO:0000256" key="3">
    <source>
        <dbReference type="ARBA" id="ARBA00022475"/>
    </source>
</evidence>
<keyword evidence="12 15" id="KW-0482">Metalloprotease</keyword>
<proteinExistence type="inferred from homology"/>
<evidence type="ECO:0000256" key="12">
    <source>
        <dbReference type="ARBA" id="ARBA00023049"/>
    </source>
</evidence>
<comment type="cofactor">
    <cofactor evidence="15">
        <name>Zn(2+)</name>
        <dbReference type="ChEBI" id="CHEBI:29105"/>
    </cofactor>
    <text evidence="15">Binds 1 zinc ion per subunit.</text>
</comment>
<keyword evidence="3 15" id="KW-1003">Cell membrane</keyword>
<accession>A0A943FWI0</accession>
<dbReference type="FunFam" id="1.10.8.60:FF:000001">
    <property type="entry name" value="ATP-dependent zinc metalloprotease FtsH"/>
    <property type="match status" value="1"/>
</dbReference>
<evidence type="ECO:0000256" key="6">
    <source>
        <dbReference type="ARBA" id="ARBA00022723"/>
    </source>
</evidence>
<evidence type="ECO:0000256" key="15">
    <source>
        <dbReference type="HAMAP-Rule" id="MF_01458"/>
    </source>
</evidence>
<dbReference type="InterPro" id="IPR000642">
    <property type="entry name" value="Peptidase_M41"/>
</dbReference>
<dbReference type="PROSITE" id="PS00674">
    <property type="entry name" value="AAA"/>
    <property type="match status" value="1"/>
</dbReference>
<comment type="similarity">
    <text evidence="14 15">In the central section; belongs to the AAA ATPase family.</text>
</comment>
<dbReference type="GO" id="GO:0008270">
    <property type="term" value="F:zinc ion binding"/>
    <property type="evidence" value="ECO:0007669"/>
    <property type="project" value="UniProtKB-UniRule"/>
</dbReference>
<keyword evidence="9 15" id="KW-0862">Zinc</keyword>
<dbReference type="HAMAP" id="MF_01458">
    <property type="entry name" value="FtsH"/>
    <property type="match status" value="1"/>
</dbReference>
<comment type="subcellular location">
    <subcellularLocation>
        <location evidence="15">Cell membrane</location>
        <topology evidence="15">Multi-pass membrane protein</topology>
        <orientation evidence="15">Cytoplasmic side</orientation>
    </subcellularLocation>
    <subcellularLocation>
        <location evidence="1">Membrane</location>
    </subcellularLocation>
</comment>
<keyword evidence="6 15" id="KW-0479">Metal-binding</keyword>
<sequence>MILLQPKRPRINPLILALALAAVLMVWSVMGSGSGSTSGSTMSYSTVVHYFEHNQVTSFTLDRNTSVITLNLKEGDLPLPDVSSTQSTVQSTGGLLSGMFSSSSESTGAVQEDDGTVTVRYKLPYAYVFIENVDKYIESYDAANPDAPMTYDYTSLKETIPWMEIIFYLGMLGCTGFLLFSMMRGGVGGGGGIMNVGKAKVKDEHENKKTATFADVAGEDEEKEELKEVVEFLKSPDKFNSLGARIPHGVLLVGPPGTGKTLLARACAGEAGVPFYSISGSDFVEMYVGVGASRVRDLFDKAKKTMPCIIFIDEIDAVGRQRGAGLGGGHDEREQTLNQLLVEMDGFEANDGVIVMAATNRADILDKALLRPGRFDRQVYVGLPDVKGREEILKVHTKNKPLAPDVSLKVIAQRTAGFAGADLENLVNEAALLAARRSRKAITMEDIEEASMKVMAGPEKKSRVVTPEEKKLTAYHEAGHAVAGFYCKHHPRVHEITIIPRGQAGGYTMYLPEKDRSYVTKGEMFEDIVSSLGGRVAEQLILDDISTGASNDLQQATNIARQMITKYGFSERLGPVVYGTSQEETFLGRDLGQGKGYSETTAAEIDSEMRDIIDEAYETCRRTLTEHIDQLHALAQALMEREKLNEKEFNAVMAGETLPPREDPDAKPTEAQPAVQPVEQAETAEAAEPAEAAEAVDATPQEAPAPETPDEGEANQ</sequence>
<evidence type="ECO:0000259" key="18">
    <source>
        <dbReference type="SMART" id="SM00382"/>
    </source>
</evidence>
<dbReference type="InterPro" id="IPR005936">
    <property type="entry name" value="FtsH"/>
</dbReference>
<evidence type="ECO:0000256" key="5">
    <source>
        <dbReference type="ARBA" id="ARBA00022692"/>
    </source>
</evidence>
<evidence type="ECO:0000256" key="4">
    <source>
        <dbReference type="ARBA" id="ARBA00022670"/>
    </source>
</evidence>
<dbReference type="Proteomes" id="UP000733372">
    <property type="component" value="Unassembled WGS sequence"/>
</dbReference>
<dbReference type="PANTHER" id="PTHR23076">
    <property type="entry name" value="METALLOPROTEASE M41 FTSH"/>
    <property type="match status" value="1"/>
</dbReference>